<feature type="transmembrane region" description="Helical" evidence="7">
    <location>
        <begin position="239"/>
        <end position="262"/>
    </location>
</feature>
<gene>
    <name evidence="9" type="ORF">AWB69_05651</name>
</gene>
<evidence type="ECO:0000259" key="8">
    <source>
        <dbReference type="PROSITE" id="PS50928"/>
    </source>
</evidence>
<feature type="transmembrane region" description="Helical" evidence="7">
    <location>
        <begin position="107"/>
        <end position="129"/>
    </location>
</feature>
<organism evidence="9 10">
    <name type="scientific">Caballeronia udeis</name>
    <dbReference type="NCBI Taxonomy" id="1232866"/>
    <lineage>
        <taxon>Bacteria</taxon>
        <taxon>Pseudomonadati</taxon>
        <taxon>Pseudomonadota</taxon>
        <taxon>Betaproteobacteria</taxon>
        <taxon>Burkholderiales</taxon>
        <taxon>Burkholderiaceae</taxon>
        <taxon>Caballeronia</taxon>
    </lineage>
</organism>
<dbReference type="Proteomes" id="UP000054683">
    <property type="component" value="Unassembled WGS sequence"/>
</dbReference>
<comment type="subcellular location">
    <subcellularLocation>
        <location evidence="1 7">Cell membrane</location>
        <topology evidence="1 7">Multi-pass membrane protein</topology>
    </subcellularLocation>
</comment>
<dbReference type="InterPro" id="IPR050366">
    <property type="entry name" value="BP-dependent_transpt_permease"/>
</dbReference>
<evidence type="ECO:0000313" key="9">
    <source>
        <dbReference type="EMBL" id="SAL53645.1"/>
    </source>
</evidence>
<keyword evidence="4 7" id="KW-0812">Transmembrane</keyword>
<proteinExistence type="inferred from homology"/>
<keyword evidence="5 7" id="KW-1133">Transmembrane helix</keyword>
<feature type="transmembrane region" description="Helical" evidence="7">
    <location>
        <begin position="76"/>
        <end position="100"/>
    </location>
</feature>
<evidence type="ECO:0000256" key="6">
    <source>
        <dbReference type="ARBA" id="ARBA00023136"/>
    </source>
</evidence>
<feature type="transmembrane region" description="Helical" evidence="7">
    <location>
        <begin position="135"/>
        <end position="152"/>
    </location>
</feature>
<sequence>MSNVIRLTLATWSARISLLFVIAIIAVAAVGPYTSPYAYDEISGLPFGPISAQHWLGTDYLGRDAFSRFLCGGQTLLTIAIVATSLAYCIGVPLGIFSGLRRGRLDVVLIAASDIVYALPPAIFLLVLLASTGPSLTTVILGIVFLHVPRIFRIVRLITIDISQNEYVEAAFVRGESWAAICFRDILPNILPPVFADFGVRLCGSIILYASLSYLGLGLPPPAADWGMMISENRVGITISPWLAAGPALAIAVFSVAVNVLADNFARSVGRSQRHAHG</sequence>
<evidence type="ECO:0000256" key="3">
    <source>
        <dbReference type="ARBA" id="ARBA00022475"/>
    </source>
</evidence>
<protein>
    <submittedName>
        <fullName evidence="9">ABC transport system permease</fullName>
    </submittedName>
</protein>
<keyword evidence="3" id="KW-1003">Cell membrane</keyword>
<accession>A0A158IAR2</accession>
<dbReference type="Gene3D" id="1.10.3720.10">
    <property type="entry name" value="MetI-like"/>
    <property type="match status" value="1"/>
</dbReference>
<reference evidence="9 10" key="1">
    <citation type="submission" date="2016-01" db="EMBL/GenBank/DDBJ databases">
        <authorList>
            <person name="Oliw E.H."/>
        </authorList>
    </citation>
    <scope>NUCLEOTIDE SEQUENCE [LARGE SCALE GENOMIC DNA]</scope>
    <source>
        <strain evidence="9">LMG 27134</strain>
    </source>
</reference>
<evidence type="ECO:0000256" key="1">
    <source>
        <dbReference type="ARBA" id="ARBA00004651"/>
    </source>
</evidence>
<feature type="transmembrane region" description="Helical" evidence="7">
    <location>
        <begin position="198"/>
        <end position="219"/>
    </location>
</feature>
<dbReference type="PANTHER" id="PTHR43386">
    <property type="entry name" value="OLIGOPEPTIDE TRANSPORT SYSTEM PERMEASE PROTEIN APPC"/>
    <property type="match status" value="1"/>
</dbReference>
<evidence type="ECO:0000256" key="4">
    <source>
        <dbReference type="ARBA" id="ARBA00022692"/>
    </source>
</evidence>
<dbReference type="CDD" id="cd06261">
    <property type="entry name" value="TM_PBP2"/>
    <property type="match status" value="1"/>
</dbReference>
<dbReference type="AlphaFoldDB" id="A0A158IAR2"/>
<dbReference type="SUPFAM" id="SSF161098">
    <property type="entry name" value="MetI-like"/>
    <property type="match status" value="1"/>
</dbReference>
<dbReference type="PROSITE" id="PS50928">
    <property type="entry name" value="ABC_TM1"/>
    <property type="match status" value="1"/>
</dbReference>
<dbReference type="InterPro" id="IPR000515">
    <property type="entry name" value="MetI-like"/>
</dbReference>
<feature type="domain" description="ABC transmembrane type-1" evidence="8">
    <location>
        <begin position="73"/>
        <end position="262"/>
    </location>
</feature>
<name>A0A158IAR2_9BURK</name>
<dbReference type="RefSeq" id="WP_062089995.1">
    <property type="nucleotide sequence ID" value="NZ_FCOK02000046.1"/>
</dbReference>
<feature type="transmembrane region" description="Helical" evidence="7">
    <location>
        <begin position="12"/>
        <end position="33"/>
    </location>
</feature>
<dbReference type="GO" id="GO:0055085">
    <property type="term" value="P:transmembrane transport"/>
    <property type="evidence" value="ECO:0007669"/>
    <property type="project" value="InterPro"/>
</dbReference>
<dbReference type="GO" id="GO:0005886">
    <property type="term" value="C:plasma membrane"/>
    <property type="evidence" value="ECO:0007669"/>
    <property type="project" value="UniProtKB-SubCell"/>
</dbReference>
<evidence type="ECO:0000256" key="5">
    <source>
        <dbReference type="ARBA" id="ARBA00022989"/>
    </source>
</evidence>
<dbReference type="PANTHER" id="PTHR43386:SF25">
    <property type="entry name" value="PEPTIDE ABC TRANSPORTER PERMEASE PROTEIN"/>
    <property type="match status" value="1"/>
</dbReference>
<keyword evidence="2 7" id="KW-0813">Transport</keyword>
<comment type="similarity">
    <text evidence="7">Belongs to the binding-protein-dependent transport system permease family.</text>
</comment>
<dbReference type="InterPro" id="IPR035906">
    <property type="entry name" value="MetI-like_sf"/>
</dbReference>
<dbReference type="Pfam" id="PF00528">
    <property type="entry name" value="BPD_transp_1"/>
    <property type="match status" value="1"/>
</dbReference>
<evidence type="ECO:0000256" key="2">
    <source>
        <dbReference type="ARBA" id="ARBA00022448"/>
    </source>
</evidence>
<evidence type="ECO:0000313" key="10">
    <source>
        <dbReference type="Proteomes" id="UP000054683"/>
    </source>
</evidence>
<keyword evidence="6 7" id="KW-0472">Membrane</keyword>
<dbReference type="OrthoDB" id="9783218at2"/>
<dbReference type="EMBL" id="FCOK02000046">
    <property type="protein sequence ID" value="SAL53645.1"/>
    <property type="molecule type" value="Genomic_DNA"/>
</dbReference>
<evidence type="ECO:0000256" key="7">
    <source>
        <dbReference type="RuleBase" id="RU363032"/>
    </source>
</evidence>